<evidence type="ECO:0000256" key="6">
    <source>
        <dbReference type="ARBA" id="ARBA00023136"/>
    </source>
</evidence>
<dbReference type="OrthoDB" id="297496at2759"/>
<dbReference type="GO" id="GO:0005886">
    <property type="term" value="C:plasma membrane"/>
    <property type="evidence" value="ECO:0007669"/>
    <property type="project" value="TreeGrafter"/>
</dbReference>
<dbReference type="Gene3D" id="1.10.287.70">
    <property type="match status" value="1"/>
</dbReference>
<feature type="coiled-coil region" evidence="9">
    <location>
        <begin position="486"/>
        <end position="513"/>
    </location>
</feature>
<feature type="region of interest" description="Disordered" evidence="10">
    <location>
        <begin position="255"/>
        <end position="288"/>
    </location>
</feature>
<protein>
    <recommendedName>
        <fullName evidence="12">Potassium channel domain-containing protein</fullName>
    </recommendedName>
</protein>
<dbReference type="GO" id="GO:0030322">
    <property type="term" value="P:stabilization of membrane potential"/>
    <property type="evidence" value="ECO:0007669"/>
    <property type="project" value="TreeGrafter"/>
</dbReference>
<dbReference type="PANTHER" id="PTHR11003">
    <property type="entry name" value="POTASSIUM CHANNEL, SUBFAMILY K"/>
    <property type="match status" value="1"/>
</dbReference>
<evidence type="ECO:0000313" key="14">
    <source>
        <dbReference type="Proteomes" id="UP000245119"/>
    </source>
</evidence>
<evidence type="ECO:0000256" key="10">
    <source>
        <dbReference type="SAM" id="MobiDB-lite"/>
    </source>
</evidence>
<comment type="subcellular location">
    <subcellularLocation>
        <location evidence="1">Membrane</location>
        <topology evidence="1">Multi-pass membrane protein</topology>
    </subcellularLocation>
</comment>
<feature type="compositionally biased region" description="Acidic residues" evidence="10">
    <location>
        <begin position="343"/>
        <end position="352"/>
    </location>
</feature>
<feature type="compositionally biased region" description="Basic and acidic residues" evidence="10">
    <location>
        <begin position="269"/>
        <end position="288"/>
    </location>
</feature>
<dbReference type="InterPro" id="IPR013099">
    <property type="entry name" value="K_chnl_dom"/>
</dbReference>
<evidence type="ECO:0000256" key="7">
    <source>
        <dbReference type="ARBA" id="ARBA00023303"/>
    </source>
</evidence>
<dbReference type="GO" id="GO:0022841">
    <property type="term" value="F:potassium ion leak channel activity"/>
    <property type="evidence" value="ECO:0007669"/>
    <property type="project" value="TreeGrafter"/>
</dbReference>
<comment type="similarity">
    <text evidence="8">Belongs to the two pore domain potassium channel (TC 1.A.1.8) family.</text>
</comment>
<evidence type="ECO:0000259" key="12">
    <source>
        <dbReference type="Pfam" id="PF07885"/>
    </source>
</evidence>
<sequence>MEPDARCTFVSDEADVTRATTTTTTSTGKLKSCCTRLVSLVRSIGGLIVLLLAYTFIGAWIMMELESPTEKQHIAEVGSCSAFAAVSMSCCFVVSNRGDTVELVKNITWNLHAGVINDSQWEDQVKHALHSFEEAVFKSGVTSTTSHKWTFFGSVLFCVTTYTTIGYGNIAPVTKWGRVATMVYATIGIPLALIVLAELGRHFMRGTKFMWAFVRRYYYTGYCRKVRQRRRGSYNMAEGLKDEDLANDKGNSKIAEKKGHAISGPGTDVSERRNGSAHDIEAGIQRERIPHGKGELFGLDEDQEEESSESVHGQNDKKVLHLSAAEVKIQSINNLDESRDRCEDENDEDNDVFDGNIAGKWASRQREEGRDNRRSVSIEPAPRSHEPSVSTSDRRSVVTIESAEEEFHLPVVIAIIFIFVYIFLGAYMYTLWEDWSFFESFYFVFITVSTIGYGDILPKHPNFFLLSCIYTFLGLALVSMTINVIMEFMTKTIETAKEKVDQAREKALATAKAAKGKIRNAGTKARNKMAKTISKKGSLRYEHKEDANVSKEATEKHS</sequence>
<reference evidence="13 14" key="1">
    <citation type="submission" date="2018-04" db="EMBL/GenBank/DDBJ databases">
        <title>The genome of golden apple snail Pomacea canaliculata provides insight into stress tolerance and invasive adaptation.</title>
        <authorList>
            <person name="Liu C."/>
            <person name="Liu B."/>
            <person name="Ren Y."/>
            <person name="Zhang Y."/>
            <person name="Wang H."/>
            <person name="Li S."/>
            <person name="Jiang F."/>
            <person name="Yin L."/>
            <person name="Zhang G."/>
            <person name="Qian W."/>
            <person name="Fan W."/>
        </authorList>
    </citation>
    <scope>NUCLEOTIDE SEQUENCE [LARGE SCALE GENOMIC DNA]</scope>
    <source>
        <strain evidence="13">SZHN2017</strain>
        <tissue evidence="13">Muscle</tissue>
    </source>
</reference>
<feature type="transmembrane region" description="Helical" evidence="11">
    <location>
        <begin position="182"/>
        <end position="200"/>
    </location>
</feature>
<gene>
    <name evidence="13" type="ORF">C0Q70_09516</name>
</gene>
<keyword evidence="4 11" id="KW-1133">Transmembrane helix</keyword>
<feature type="transmembrane region" description="Helical" evidence="11">
    <location>
        <begin position="409"/>
        <end position="429"/>
    </location>
</feature>
<keyword evidence="7 8" id="KW-0407">Ion channel</keyword>
<dbReference type="Proteomes" id="UP000245119">
    <property type="component" value="Linkage Group LG5"/>
</dbReference>
<dbReference type="EMBL" id="PZQS01000005">
    <property type="protein sequence ID" value="PVD30253.1"/>
    <property type="molecule type" value="Genomic_DNA"/>
</dbReference>
<feature type="transmembrane region" description="Helical" evidence="11">
    <location>
        <begin position="149"/>
        <end position="170"/>
    </location>
</feature>
<keyword evidence="14" id="KW-1185">Reference proteome</keyword>
<evidence type="ECO:0000313" key="13">
    <source>
        <dbReference type="EMBL" id="PVD30253.1"/>
    </source>
</evidence>
<evidence type="ECO:0000256" key="9">
    <source>
        <dbReference type="SAM" id="Coils"/>
    </source>
</evidence>
<feature type="domain" description="Potassium channel" evidence="12">
    <location>
        <begin position="417"/>
        <end position="491"/>
    </location>
</feature>
<feature type="transmembrane region" description="Helical" evidence="11">
    <location>
        <begin position="39"/>
        <end position="62"/>
    </location>
</feature>
<dbReference type="Pfam" id="PF07885">
    <property type="entry name" value="Ion_trans_2"/>
    <property type="match status" value="2"/>
</dbReference>
<evidence type="ECO:0000256" key="8">
    <source>
        <dbReference type="RuleBase" id="RU003857"/>
    </source>
</evidence>
<dbReference type="PRINTS" id="PR01333">
    <property type="entry name" value="2POREKCHANEL"/>
</dbReference>
<feature type="region of interest" description="Disordered" evidence="10">
    <location>
        <begin position="338"/>
        <end position="395"/>
    </location>
</feature>
<keyword evidence="2 8" id="KW-0813">Transport</keyword>
<feature type="compositionally biased region" description="Basic and acidic residues" evidence="10">
    <location>
        <begin position="364"/>
        <end position="395"/>
    </location>
</feature>
<evidence type="ECO:0000256" key="11">
    <source>
        <dbReference type="SAM" id="Phobius"/>
    </source>
</evidence>
<evidence type="ECO:0000256" key="3">
    <source>
        <dbReference type="ARBA" id="ARBA00022692"/>
    </source>
</evidence>
<keyword evidence="3 8" id="KW-0812">Transmembrane</keyword>
<keyword evidence="6 11" id="KW-0472">Membrane</keyword>
<keyword evidence="5 8" id="KW-0406">Ion transport</keyword>
<name>A0A2T7PA11_POMCA</name>
<dbReference type="GO" id="GO:0015271">
    <property type="term" value="F:outward rectifier potassium channel activity"/>
    <property type="evidence" value="ECO:0007669"/>
    <property type="project" value="TreeGrafter"/>
</dbReference>
<feature type="transmembrane region" description="Helical" evidence="11">
    <location>
        <begin position="463"/>
        <end position="486"/>
    </location>
</feature>
<feature type="transmembrane region" description="Helical" evidence="11">
    <location>
        <begin position="74"/>
        <end position="95"/>
    </location>
</feature>
<evidence type="ECO:0000256" key="4">
    <source>
        <dbReference type="ARBA" id="ARBA00022989"/>
    </source>
</evidence>
<dbReference type="AlphaFoldDB" id="A0A2T7PA11"/>
<dbReference type="InterPro" id="IPR003280">
    <property type="entry name" value="2pore_dom_K_chnl"/>
</dbReference>
<feature type="transmembrane region" description="Helical" evidence="11">
    <location>
        <begin position="435"/>
        <end position="456"/>
    </location>
</feature>
<dbReference type="PANTHER" id="PTHR11003:SF335">
    <property type="entry name" value="POTASSIUM CHANNEL DOMAIN-CONTAINING PROTEIN"/>
    <property type="match status" value="1"/>
</dbReference>
<dbReference type="SUPFAM" id="SSF81324">
    <property type="entry name" value="Voltage-gated potassium channels"/>
    <property type="match status" value="2"/>
</dbReference>
<dbReference type="STRING" id="400727.A0A2T7PA11"/>
<evidence type="ECO:0000256" key="5">
    <source>
        <dbReference type="ARBA" id="ARBA00023065"/>
    </source>
</evidence>
<keyword evidence="9" id="KW-0175">Coiled coil</keyword>
<organism evidence="13 14">
    <name type="scientific">Pomacea canaliculata</name>
    <name type="common">Golden apple snail</name>
    <dbReference type="NCBI Taxonomy" id="400727"/>
    <lineage>
        <taxon>Eukaryota</taxon>
        <taxon>Metazoa</taxon>
        <taxon>Spiralia</taxon>
        <taxon>Lophotrochozoa</taxon>
        <taxon>Mollusca</taxon>
        <taxon>Gastropoda</taxon>
        <taxon>Caenogastropoda</taxon>
        <taxon>Architaenioglossa</taxon>
        <taxon>Ampullarioidea</taxon>
        <taxon>Ampullariidae</taxon>
        <taxon>Pomacea</taxon>
    </lineage>
</organism>
<evidence type="ECO:0000256" key="2">
    <source>
        <dbReference type="ARBA" id="ARBA00022448"/>
    </source>
</evidence>
<comment type="caution">
    <text evidence="13">The sequence shown here is derived from an EMBL/GenBank/DDBJ whole genome shotgun (WGS) entry which is preliminary data.</text>
</comment>
<proteinExistence type="inferred from homology"/>
<accession>A0A2T7PA11</accession>
<feature type="domain" description="Potassium channel" evidence="12">
    <location>
        <begin position="139"/>
        <end position="203"/>
    </location>
</feature>
<evidence type="ECO:0000256" key="1">
    <source>
        <dbReference type="ARBA" id="ARBA00004141"/>
    </source>
</evidence>